<evidence type="ECO:0000313" key="3">
    <source>
        <dbReference type="Proteomes" id="UP001317705"/>
    </source>
</evidence>
<evidence type="ECO:0000256" key="1">
    <source>
        <dbReference type="SAM" id="Phobius"/>
    </source>
</evidence>
<keyword evidence="1" id="KW-0812">Transmembrane</keyword>
<evidence type="ECO:0000313" key="2">
    <source>
        <dbReference type="EMBL" id="BDV42624.1"/>
    </source>
</evidence>
<organism evidence="2 3">
    <name type="scientific">Geotalea uraniireducens</name>
    <dbReference type="NCBI Taxonomy" id="351604"/>
    <lineage>
        <taxon>Bacteria</taxon>
        <taxon>Pseudomonadati</taxon>
        <taxon>Thermodesulfobacteriota</taxon>
        <taxon>Desulfuromonadia</taxon>
        <taxon>Geobacterales</taxon>
        <taxon>Geobacteraceae</taxon>
        <taxon>Geotalea</taxon>
    </lineage>
</organism>
<reference evidence="2 3" key="1">
    <citation type="submission" date="2022-12" db="EMBL/GenBank/DDBJ databases">
        <title>Polyphasic characterization of Geotalea uranireducens NIT-SL11 newly isolated from a complex of sewage sludge and microbially reduced graphene oxide.</title>
        <authorList>
            <person name="Xie L."/>
            <person name="Yoshida N."/>
            <person name="Meng L."/>
        </authorList>
    </citation>
    <scope>NUCLEOTIDE SEQUENCE [LARGE SCALE GENOMIC DNA]</scope>
    <source>
        <strain evidence="2 3">NIT-SL11</strain>
    </source>
</reference>
<dbReference type="InterPro" id="IPR021125">
    <property type="entry name" value="DUF2127"/>
</dbReference>
<keyword evidence="3" id="KW-1185">Reference proteome</keyword>
<protein>
    <submittedName>
        <fullName evidence="2">Membrane protein</fullName>
    </submittedName>
</protein>
<sequence>MVLLTGFGLLALIHKDVHEIAARLIANFHFNPASHYPRIFLDLLERLDDHKLWAMAWAALLYSTMRLAESIGLWLRKKWAEWFGVLSGGIYLPVEIYELSLGITWPKVSVFVINLGVVLYLLFVLIRNGGDER</sequence>
<dbReference type="EMBL" id="AP027151">
    <property type="protein sequence ID" value="BDV42624.1"/>
    <property type="molecule type" value="Genomic_DNA"/>
</dbReference>
<feature type="transmembrane region" description="Helical" evidence="1">
    <location>
        <begin position="108"/>
        <end position="126"/>
    </location>
</feature>
<keyword evidence="1" id="KW-0472">Membrane</keyword>
<feature type="transmembrane region" description="Helical" evidence="1">
    <location>
        <begin position="50"/>
        <end position="67"/>
    </location>
</feature>
<proteinExistence type="predicted"/>
<dbReference type="Proteomes" id="UP001317705">
    <property type="component" value="Chromosome"/>
</dbReference>
<feature type="transmembrane region" description="Helical" evidence="1">
    <location>
        <begin position="79"/>
        <end position="96"/>
    </location>
</feature>
<keyword evidence="1" id="KW-1133">Transmembrane helix</keyword>
<name>A0ABN6VQL9_9BACT</name>
<gene>
    <name evidence="2" type="ORF">GURASL_15470</name>
</gene>
<dbReference type="Pfam" id="PF09900">
    <property type="entry name" value="DUF2127"/>
    <property type="match status" value="1"/>
</dbReference>
<accession>A0ABN6VQL9</accession>